<reference evidence="2 3" key="1">
    <citation type="submission" date="2011-01" db="EMBL/GenBank/DDBJ databases">
        <title>Whole genome sequence of Caldisericum exile AZM16c01.</title>
        <authorList>
            <person name="Narita-Yamada S."/>
            <person name="Kawakoshi A."/>
            <person name="Nakamura S."/>
            <person name="Sasagawa M."/>
            <person name="Fukada J."/>
            <person name="Sekine M."/>
            <person name="Kato Y."/>
            <person name="Fukai R."/>
            <person name="Sasaki K."/>
            <person name="Hanamaki A."/>
            <person name="Narita H."/>
            <person name="Konno Y."/>
            <person name="Mori K."/>
            <person name="Yamazaki S."/>
            <person name="Suzuki K."/>
            <person name="Fujita N."/>
        </authorList>
    </citation>
    <scope>NUCLEOTIDE SEQUENCE [LARGE SCALE GENOMIC DNA]</scope>
    <source>
        <strain evidence="3">DSM 21853 / NBRC 104410 / AZM16c01</strain>
    </source>
</reference>
<dbReference type="InterPro" id="IPR021297">
    <property type="entry name" value="YlqD"/>
</dbReference>
<evidence type="ECO:0000313" key="2">
    <source>
        <dbReference type="EMBL" id="BAL80732.1"/>
    </source>
</evidence>
<dbReference type="KEGG" id="cex:CSE_06060"/>
<proteinExistence type="predicted"/>
<dbReference type="RefSeq" id="WP_014453136.1">
    <property type="nucleotide sequence ID" value="NC_017096.1"/>
</dbReference>
<dbReference type="OrthoDB" id="2375961at2"/>
<evidence type="ECO:0008006" key="4">
    <source>
        <dbReference type="Google" id="ProtNLM"/>
    </source>
</evidence>
<dbReference type="Pfam" id="PF11068">
    <property type="entry name" value="YlqD"/>
    <property type="match status" value="1"/>
</dbReference>
<keyword evidence="1" id="KW-0175">Coiled coil</keyword>
<organism evidence="2 3">
    <name type="scientific">Caldisericum exile (strain DSM 21853 / NBRC 104410 / AZM16c01)</name>
    <dbReference type="NCBI Taxonomy" id="511051"/>
    <lineage>
        <taxon>Bacteria</taxon>
        <taxon>Pseudomonadati</taxon>
        <taxon>Caldisericota/Cryosericota group</taxon>
        <taxon>Caldisericota</taxon>
        <taxon>Caldisericia</taxon>
        <taxon>Caldisericales</taxon>
        <taxon>Caldisericaceae</taxon>
        <taxon>Caldisericum</taxon>
    </lineage>
</organism>
<evidence type="ECO:0000256" key="1">
    <source>
        <dbReference type="SAM" id="Coils"/>
    </source>
</evidence>
<dbReference type="EMBL" id="AP012051">
    <property type="protein sequence ID" value="BAL80732.1"/>
    <property type="molecule type" value="Genomic_DNA"/>
</dbReference>
<feature type="coiled-coil region" evidence="1">
    <location>
        <begin position="25"/>
        <end position="52"/>
    </location>
</feature>
<dbReference type="Gene3D" id="6.10.140.1110">
    <property type="match status" value="1"/>
</dbReference>
<name>A0A7U6GE58_CALEA</name>
<dbReference type="AlphaFoldDB" id="A0A7U6GE58"/>
<evidence type="ECO:0000313" key="3">
    <source>
        <dbReference type="Proteomes" id="UP000004793"/>
    </source>
</evidence>
<accession>A0A7U6GE58</accession>
<dbReference type="Proteomes" id="UP000004793">
    <property type="component" value="Chromosome"/>
</dbReference>
<protein>
    <recommendedName>
        <fullName evidence="4">16S rRNA processing protein RimM</fullName>
    </recommendedName>
</protein>
<gene>
    <name evidence="2" type="ordered locus">CSE_06060</name>
</gene>
<keyword evidence="3" id="KW-1185">Reference proteome</keyword>
<sequence length="139" mass="15611">MSVLHLKQNVIVKVIVTEKFKEDFKRELSRQLEAAEGKARELKSSLARLVIESAGIQNPTYVESLKARIEEERMLQEAIASDLREKIKEVESLTPDSIYPYTVIEGLVDVDVGDNLFKKIAGVEVLIKDGVVIEIKEGT</sequence>